<name>A0ABD2HPQ3_HETSC</name>
<protein>
    <recommendedName>
        <fullName evidence="3">SAYSvFN domain-containing protein</fullName>
    </recommendedName>
</protein>
<dbReference type="AlphaFoldDB" id="A0ABD2HPQ3"/>
<evidence type="ECO:0000313" key="5">
    <source>
        <dbReference type="Proteomes" id="UP001620645"/>
    </source>
</evidence>
<accession>A0ABD2HPQ3</accession>
<dbReference type="InterPro" id="IPR019387">
    <property type="entry name" value="SAYSvFN_dom"/>
</dbReference>
<sequence length="174" mass="20014">MKKVEEQLLEYRRTRKAALEQQRVDGDEKSDMPMSLNGQERRRTAQPPAAAAAETANDGLNRRRPNALFDCLAAFDLLDIYPMRKWRQFCAYKPLQCWTLTASLWLSGQLLAALVQFGFVYFVLSALLLLLLNLGVRREGELSAYSVFNPNCERLPGQLTGEHFERDMLFARRQ</sequence>
<dbReference type="InterPro" id="IPR039159">
    <property type="entry name" value="SAYSD1"/>
</dbReference>
<evidence type="ECO:0000256" key="1">
    <source>
        <dbReference type="SAM" id="MobiDB-lite"/>
    </source>
</evidence>
<keyword evidence="2" id="KW-0472">Membrane</keyword>
<comment type="caution">
    <text evidence="4">The sequence shown here is derived from an EMBL/GenBank/DDBJ whole genome shotgun (WGS) entry which is preliminary data.</text>
</comment>
<dbReference type="PANTHER" id="PTHR13527:SF0">
    <property type="entry name" value="SAYSVFN DOMAIN-CONTAINING PROTEIN 1"/>
    <property type="match status" value="1"/>
</dbReference>
<gene>
    <name evidence="4" type="ORF">niasHS_016827</name>
</gene>
<dbReference type="Proteomes" id="UP001620645">
    <property type="component" value="Unassembled WGS sequence"/>
</dbReference>
<feature type="domain" description="SAYSvFN" evidence="3">
    <location>
        <begin position="103"/>
        <end position="168"/>
    </location>
</feature>
<dbReference type="PANTHER" id="PTHR13527">
    <property type="entry name" value="SAYSVFN DOMAIN-CONTAINING PROTEIN 1"/>
    <property type="match status" value="1"/>
</dbReference>
<feature type="region of interest" description="Disordered" evidence="1">
    <location>
        <begin position="19"/>
        <end position="57"/>
    </location>
</feature>
<evidence type="ECO:0000259" key="3">
    <source>
        <dbReference type="Pfam" id="PF10260"/>
    </source>
</evidence>
<proteinExistence type="predicted"/>
<feature type="transmembrane region" description="Helical" evidence="2">
    <location>
        <begin position="110"/>
        <end position="132"/>
    </location>
</feature>
<feature type="compositionally biased region" description="Low complexity" evidence="1">
    <location>
        <begin position="45"/>
        <end position="56"/>
    </location>
</feature>
<evidence type="ECO:0000256" key="2">
    <source>
        <dbReference type="SAM" id="Phobius"/>
    </source>
</evidence>
<organism evidence="4 5">
    <name type="scientific">Heterodera schachtii</name>
    <name type="common">Sugarbeet cyst nematode worm</name>
    <name type="synonym">Tylenchus schachtii</name>
    <dbReference type="NCBI Taxonomy" id="97005"/>
    <lineage>
        <taxon>Eukaryota</taxon>
        <taxon>Metazoa</taxon>
        <taxon>Ecdysozoa</taxon>
        <taxon>Nematoda</taxon>
        <taxon>Chromadorea</taxon>
        <taxon>Rhabditida</taxon>
        <taxon>Tylenchina</taxon>
        <taxon>Tylenchomorpha</taxon>
        <taxon>Tylenchoidea</taxon>
        <taxon>Heteroderidae</taxon>
        <taxon>Heteroderinae</taxon>
        <taxon>Heterodera</taxon>
    </lineage>
</organism>
<dbReference type="EMBL" id="JBICCN010000458">
    <property type="protein sequence ID" value="KAL3067861.1"/>
    <property type="molecule type" value="Genomic_DNA"/>
</dbReference>
<keyword evidence="5" id="KW-1185">Reference proteome</keyword>
<evidence type="ECO:0000313" key="4">
    <source>
        <dbReference type="EMBL" id="KAL3067861.1"/>
    </source>
</evidence>
<keyword evidence="2" id="KW-1133">Transmembrane helix</keyword>
<feature type="compositionally biased region" description="Basic and acidic residues" evidence="1">
    <location>
        <begin position="22"/>
        <end position="31"/>
    </location>
</feature>
<reference evidence="4 5" key="1">
    <citation type="submission" date="2024-10" db="EMBL/GenBank/DDBJ databases">
        <authorList>
            <person name="Kim D."/>
        </authorList>
    </citation>
    <scope>NUCLEOTIDE SEQUENCE [LARGE SCALE GENOMIC DNA]</scope>
    <source>
        <strain evidence="4">Taebaek</strain>
    </source>
</reference>
<keyword evidence="2" id="KW-0812">Transmembrane</keyword>
<dbReference type="Pfam" id="PF10260">
    <property type="entry name" value="SAYSvFN"/>
    <property type="match status" value="1"/>
</dbReference>